<dbReference type="EMBL" id="JAWDJW010006465">
    <property type="protein sequence ID" value="KAK3064623.1"/>
    <property type="molecule type" value="Genomic_DNA"/>
</dbReference>
<gene>
    <name evidence="1" type="ORF">LTS18_005530</name>
</gene>
<protein>
    <submittedName>
        <fullName evidence="1">Uncharacterized protein</fullName>
    </submittedName>
</protein>
<evidence type="ECO:0000313" key="2">
    <source>
        <dbReference type="Proteomes" id="UP001186974"/>
    </source>
</evidence>
<proteinExistence type="predicted"/>
<reference evidence="1" key="1">
    <citation type="submission" date="2024-09" db="EMBL/GenBank/DDBJ databases">
        <title>Black Yeasts Isolated from many extreme environments.</title>
        <authorList>
            <person name="Coleine C."/>
            <person name="Stajich J.E."/>
            <person name="Selbmann L."/>
        </authorList>
    </citation>
    <scope>NUCLEOTIDE SEQUENCE</scope>
    <source>
        <strain evidence="1">CCFEE 5737</strain>
    </source>
</reference>
<dbReference type="Proteomes" id="UP001186974">
    <property type="component" value="Unassembled WGS sequence"/>
</dbReference>
<name>A0ACC3DBD9_9PEZI</name>
<organism evidence="1 2">
    <name type="scientific">Coniosporium uncinatum</name>
    <dbReference type="NCBI Taxonomy" id="93489"/>
    <lineage>
        <taxon>Eukaryota</taxon>
        <taxon>Fungi</taxon>
        <taxon>Dikarya</taxon>
        <taxon>Ascomycota</taxon>
        <taxon>Pezizomycotina</taxon>
        <taxon>Dothideomycetes</taxon>
        <taxon>Dothideomycetes incertae sedis</taxon>
        <taxon>Coniosporium</taxon>
    </lineage>
</organism>
<evidence type="ECO:0000313" key="1">
    <source>
        <dbReference type="EMBL" id="KAK3064623.1"/>
    </source>
</evidence>
<sequence>MPLPLPTRATLLLTAPLLLLLLLLLLSALSPSSPTNPNNLTTTLSTYRAHQLHPVTFTQRLEFYDLNATGDDAWNAILPPNGGFVVQEMEDGRRAMAGVSMFHQLHCLVMIRGAIQGLQDGGGMGGGMSGMRMAAATPRGLRRNKRAQRDIRRTMDDEGGIGGLLAEDEADVKPAEGVHGHMNDGGHGGHADSQHWVHCLDYLMQGILCAADDTIEAAESRDHGPRIDGYGVTHQCRNPDRLWTMAGGHSPFSDGME</sequence>
<accession>A0ACC3DBD9</accession>
<comment type="caution">
    <text evidence="1">The sequence shown here is derived from an EMBL/GenBank/DDBJ whole genome shotgun (WGS) entry which is preliminary data.</text>
</comment>
<keyword evidence="2" id="KW-1185">Reference proteome</keyword>